<dbReference type="PANTHER" id="PTHR21240">
    <property type="entry name" value="2-AMINO-3-CARBOXYLMUCONATE-6-SEMIALDEHYDE DECARBOXYLASE"/>
    <property type="match status" value="1"/>
</dbReference>
<organism evidence="3 4">
    <name type="scientific">Jatrophihabitans telluris</name>
    <dbReference type="NCBI Taxonomy" id="2038343"/>
    <lineage>
        <taxon>Bacteria</taxon>
        <taxon>Bacillati</taxon>
        <taxon>Actinomycetota</taxon>
        <taxon>Actinomycetes</taxon>
        <taxon>Jatrophihabitantales</taxon>
        <taxon>Jatrophihabitantaceae</taxon>
        <taxon>Jatrophihabitans</taxon>
    </lineage>
</organism>
<reference evidence="3" key="2">
    <citation type="submission" date="2022-05" db="EMBL/GenBank/DDBJ databases">
        <authorList>
            <person name="Kim J.-S."/>
            <person name="Lee K."/>
            <person name="Suh M."/>
            <person name="Eom M."/>
            <person name="Kim J.-S."/>
            <person name="Kim D.-S."/>
            <person name="Ko S.-H."/>
            <person name="Shin Y."/>
            <person name="Lee J.-S."/>
        </authorList>
    </citation>
    <scope>NUCLEOTIDE SEQUENCE</scope>
    <source>
        <strain evidence="3">N237</strain>
    </source>
</reference>
<dbReference type="Proteomes" id="UP001056336">
    <property type="component" value="Chromosome"/>
</dbReference>
<dbReference type="RefSeq" id="WP_249772866.1">
    <property type="nucleotide sequence ID" value="NZ_CP097332.1"/>
</dbReference>
<feature type="domain" description="Amidohydrolase-related" evidence="2">
    <location>
        <begin position="9"/>
        <end position="334"/>
    </location>
</feature>
<evidence type="ECO:0000313" key="3">
    <source>
        <dbReference type="EMBL" id="UQX88970.1"/>
    </source>
</evidence>
<evidence type="ECO:0000313" key="4">
    <source>
        <dbReference type="Proteomes" id="UP001056336"/>
    </source>
</evidence>
<keyword evidence="1" id="KW-0456">Lyase</keyword>
<dbReference type="InterPro" id="IPR032466">
    <property type="entry name" value="Metal_Hydrolase"/>
</dbReference>
<dbReference type="InterPro" id="IPR006680">
    <property type="entry name" value="Amidohydro-rel"/>
</dbReference>
<evidence type="ECO:0000256" key="1">
    <source>
        <dbReference type="ARBA" id="ARBA00023239"/>
    </source>
</evidence>
<gene>
    <name evidence="3" type="ORF">M6D93_02980</name>
</gene>
<proteinExistence type="predicted"/>
<reference evidence="3" key="1">
    <citation type="journal article" date="2018" name="Int. J. Syst. Evol. Microbiol.">
        <title>Jatrophihabitans telluris sp. nov., isolated from sediment soil of lava forest wetlands and the emended description of the genus Jatrophihabitans.</title>
        <authorList>
            <person name="Lee K.C."/>
            <person name="Suh M.K."/>
            <person name="Eom M.K."/>
            <person name="Kim K.K."/>
            <person name="Kim J.S."/>
            <person name="Kim D.S."/>
            <person name="Ko S.H."/>
            <person name="Shin Y.K."/>
            <person name="Lee J.S."/>
        </authorList>
    </citation>
    <scope>NUCLEOTIDE SEQUENCE</scope>
    <source>
        <strain evidence="3">N237</strain>
    </source>
</reference>
<protein>
    <submittedName>
        <fullName evidence="3">Amidohydrolase</fullName>
    </submittedName>
</protein>
<dbReference type="Gene3D" id="3.20.20.140">
    <property type="entry name" value="Metal-dependent hydrolases"/>
    <property type="match status" value="1"/>
</dbReference>
<dbReference type="PANTHER" id="PTHR21240:SF28">
    <property type="entry name" value="ISO-OROTATE DECARBOXYLASE (EUROFUNG)"/>
    <property type="match status" value="1"/>
</dbReference>
<dbReference type="Pfam" id="PF04909">
    <property type="entry name" value="Amidohydro_2"/>
    <property type="match status" value="1"/>
</dbReference>
<evidence type="ECO:0000259" key="2">
    <source>
        <dbReference type="Pfam" id="PF04909"/>
    </source>
</evidence>
<sequence>MNHSTGPTIDMHAHVGTPACEPLVAGLFSTRMDPFTHFGGPETVDYNRAHFNDIRPRLVDPALRLDDMDAMGIDIQALSVAPPQFYYWADPELGRRLARMQNEHLAEITTAHPHRFVGLATVPLQDVAGAIAELEYAVRSLGFRGAEICTNVNGLDLDDRRFRPFFAKASELDVVILLHPHGFSQGDRLTEYYLSNVIGNPLDSTVALTRIILGGVLEELPNLKLCFVHGGGYLPFYSPRMDHAYAERPESRHLISRTPSSYLSQVYVDGLVYDAPHLRFLIDRMGADHVVLGTDYPFDMGHYDPLGQLGSVMGLTDAERNQVRGETAAKLLGIS</sequence>
<name>A0ABY4QZH7_9ACTN</name>
<keyword evidence="4" id="KW-1185">Reference proteome</keyword>
<dbReference type="EMBL" id="CP097332">
    <property type="protein sequence ID" value="UQX88970.1"/>
    <property type="molecule type" value="Genomic_DNA"/>
</dbReference>
<dbReference type="SUPFAM" id="SSF51556">
    <property type="entry name" value="Metallo-dependent hydrolases"/>
    <property type="match status" value="1"/>
</dbReference>
<accession>A0ABY4QZH7</accession>
<dbReference type="InterPro" id="IPR032465">
    <property type="entry name" value="ACMSD"/>
</dbReference>